<keyword evidence="1" id="KW-1133">Transmembrane helix</keyword>
<sequence>MIFVWFLLAAQIAIKIWAFTDGVRLNLPDELVGCILVGRHHLSVHVLCFPGNPTNLFLENTRRIAFTWIAELIFDTAIFALTLWRTVRMYRVQLNHNRPMSLFVLIIRDGIVYFGVIFAANLGNTLVFLLAPDDLKAINASFSTLITTLLVSHLILNLKSAARKTLPESDRSVFGAGPPHHQKARSNGAIGLGSATAISVHVETHVDFGDQDQASKANGDLMNSDILDTKNARANKKGLNINTNGKNARPLSQTQYELSHLSPRTRDHFAFAL</sequence>
<proteinExistence type="predicted"/>
<reference evidence="3 4" key="1">
    <citation type="submission" date="2019-01" db="EMBL/GenBank/DDBJ databases">
        <title>Draft genome sequence of Psathyrella aberdarensis IHI B618.</title>
        <authorList>
            <person name="Buettner E."/>
            <person name="Kellner H."/>
        </authorList>
    </citation>
    <scope>NUCLEOTIDE SEQUENCE [LARGE SCALE GENOMIC DNA]</scope>
    <source>
        <strain evidence="3 4">IHI B618</strain>
    </source>
</reference>
<dbReference type="Proteomes" id="UP000290288">
    <property type="component" value="Unassembled WGS sequence"/>
</dbReference>
<dbReference type="EMBL" id="SDEE01000134">
    <property type="protein sequence ID" value="RXW20774.1"/>
    <property type="molecule type" value="Genomic_DNA"/>
</dbReference>
<evidence type="ECO:0000256" key="2">
    <source>
        <dbReference type="SAM" id="SignalP"/>
    </source>
</evidence>
<feature type="transmembrane region" description="Helical" evidence="1">
    <location>
        <begin position="65"/>
        <end position="84"/>
    </location>
</feature>
<dbReference type="OrthoDB" id="3261349at2759"/>
<protein>
    <submittedName>
        <fullName evidence="3">Uncharacterized protein</fullName>
    </submittedName>
</protein>
<keyword evidence="2" id="KW-0732">Signal</keyword>
<comment type="caution">
    <text evidence="3">The sequence shown here is derived from an EMBL/GenBank/DDBJ whole genome shotgun (WGS) entry which is preliminary data.</text>
</comment>
<keyword evidence="1" id="KW-0812">Transmembrane</keyword>
<evidence type="ECO:0000256" key="1">
    <source>
        <dbReference type="SAM" id="Phobius"/>
    </source>
</evidence>
<feature type="transmembrane region" description="Helical" evidence="1">
    <location>
        <begin position="105"/>
        <end position="131"/>
    </location>
</feature>
<keyword evidence="4" id="KW-1185">Reference proteome</keyword>
<keyword evidence="1" id="KW-0472">Membrane</keyword>
<evidence type="ECO:0000313" key="4">
    <source>
        <dbReference type="Proteomes" id="UP000290288"/>
    </source>
</evidence>
<evidence type="ECO:0000313" key="3">
    <source>
        <dbReference type="EMBL" id="RXW20774.1"/>
    </source>
</evidence>
<feature type="transmembrane region" description="Helical" evidence="1">
    <location>
        <begin position="137"/>
        <end position="156"/>
    </location>
</feature>
<dbReference type="STRING" id="2316362.A0A4Q2DP78"/>
<accession>A0A4Q2DP78</accession>
<feature type="chain" id="PRO_5020378961" evidence="2">
    <location>
        <begin position="19"/>
        <end position="273"/>
    </location>
</feature>
<name>A0A4Q2DP78_9AGAR</name>
<feature type="signal peptide" evidence="2">
    <location>
        <begin position="1"/>
        <end position="18"/>
    </location>
</feature>
<dbReference type="AlphaFoldDB" id="A0A4Q2DP78"/>
<organism evidence="3 4">
    <name type="scientific">Candolleomyces aberdarensis</name>
    <dbReference type="NCBI Taxonomy" id="2316362"/>
    <lineage>
        <taxon>Eukaryota</taxon>
        <taxon>Fungi</taxon>
        <taxon>Dikarya</taxon>
        <taxon>Basidiomycota</taxon>
        <taxon>Agaricomycotina</taxon>
        <taxon>Agaricomycetes</taxon>
        <taxon>Agaricomycetidae</taxon>
        <taxon>Agaricales</taxon>
        <taxon>Agaricineae</taxon>
        <taxon>Psathyrellaceae</taxon>
        <taxon>Candolleomyces</taxon>
    </lineage>
</organism>
<gene>
    <name evidence="3" type="ORF">EST38_g5085</name>
</gene>